<dbReference type="Pfam" id="PF15275">
    <property type="entry name" value="PEHE"/>
    <property type="match status" value="1"/>
</dbReference>
<name>A0A9J7K025_CRIGR</name>
<dbReference type="RefSeq" id="XP_035303110.1">
    <property type="nucleotide sequence ID" value="XM_035447219.1"/>
</dbReference>
<feature type="region of interest" description="Disordered" evidence="1">
    <location>
        <begin position="145"/>
        <end position="207"/>
    </location>
</feature>
<feature type="compositionally biased region" description="Low complexity" evidence="1">
    <location>
        <begin position="245"/>
        <end position="256"/>
    </location>
</feature>
<reference evidence="4" key="3">
    <citation type="submission" date="2025-08" db="UniProtKB">
        <authorList>
            <consortium name="RefSeq"/>
        </authorList>
    </citation>
    <scope>IDENTIFICATION</scope>
    <source>
        <strain evidence="4">17A/GY</strain>
        <tissue evidence="4">Liver</tissue>
    </source>
</reference>
<dbReference type="PANTHER" id="PTHR22443">
    <property type="entry name" value="NON-SPECIFIC LETHAL 1, ISOFORM M"/>
    <property type="match status" value="1"/>
</dbReference>
<evidence type="ECO:0000313" key="4">
    <source>
        <dbReference type="RefSeq" id="XP_035303110.1"/>
    </source>
</evidence>
<dbReference type="GO" id="GO:0044545">
    <property type="term" value="C:NSL complex"/>
    <property type="evidence" value="ECO:0007669"/>
    <property type="project" value="TreeGrafter"/>
</dbReference>
<dbReference type="SMART" id="SM01300">
    <property type="entry name" value="PEHE"/>
    <property type="match status" value="1"/>
</dbReference>
<proteinExistence type="predicted"/>
<evidence type="ECO:0000259" key="2">
    <source>
        <dbReference type="PROSITE" id="PS52052"/>
    </source>
</evidence>
<feature type="region of interest" description="Disordered" evidence="1">
    <location>
        <begin position="903"/>
        <end position="965"/>
    </location>
</feature>
<dbReference type="PANTHER" id="PTHR22443:SF14">
    <property type="entry name" value="KAT8 REGULATORY NSL COMPLEX SUBUNIT 1"/>
    <property type="match status" value="1"/>
</dbReference>
<feature type="compositionally biased region" description="Low complexity" evidence="1">
    <location>
        <begin position="940"/>
        <end position="953"/>
    </location>
</feature>
<feature type="region of interest" description="Disordered" evidence="1">
    <location>
        <begin position="399"/>
        <end position="423"/>
    </location>
</feature>
<dbReference type="InterPro" id="IPR029332">
    <property type="entry name" value="PEHE_dom"/>
</dbReference>
<evidence type="ECO:0000313" key="3">
    <source>
        <dbReference type="Proteomes" id="UP001108280"/>
    </source>
</evidence>
<feature type="region of interest" description="Disordered" evidence="1">
    <location>
        <begin position="731"/>
        <end position="821"/>
    </location>
</feature>
<feature type="compositionally biased region" description="Polar residues" evidence="1">
    <location>
        <begin position="920"/>
        <end position="930"/>
    </location>
</feature>
<dbReference type="PROSITE" id="PS52052">
    <property type="entry name" value="PEHE"/>
    <property type="match status" value="1"/>
</dbReference>
<feature type="region of interest" description="Disordered" evidence="1">
    <location>
        <begin position="229"/>
        <end position="257"/>
    </location>
</feature>
<reference evidence="3" key="1">
    <citation type="journal article" date="2018" name="Biotechnol. Bioeng.">
        <title>A reference genome of the Chinese hamster based on a hybrid assembly strategy.</title>
        <authorList>
            <person name="Rupp O."/>
            <person name="MacDonald M.L."/>
            <person name="Li S."/>
            <person name="Dhiman H."/>
            <person name="Polson S."/>
            <person name="Griep S."/>
            <person name="Heffner K."/>
            <person name="Hernandez I."/>
            <person name="Brinkrolf K."/>
            <person name="Jadhav V."/>
            <person name="Samoudi M."/>
            <person name="Hao H."/>
            <person name="Kingham B."/>
            <person name="Goesmann A."/>
            <person name="Betenbaugh M.J."/>
            <person name="Lewis N.E."/>
            <person name="Borth N."/>
            <person name="Lee K.H."/>
        </authorList>
    </citation>
    <scope>NUCLEOTIDE SEQUENCE [LARGE SCALE GENOMIC DNA]</scope>
    <source>
        <strain evidence="3">17A/GY</strain>
    </source>
</reference>
<dbReference type="AlphaFoldDB" id="A0A9J7K025"/>
<dbReference type="Gene3D" id="6.10.250.3170">
    <property type="match status" value="1"/>
</dbReference>
<accession>A0A9J7K025</accession>
<sequence>MAAMAPALTDAAAEAHHIRFKLAPPSSTLSPGSAENNGSANILISANGTKRKAIAAEDSGLDFRNNPTKEDLGKLQPLVASYLCSDVTSVPAKESLKLQGVFSKQTVLKSHPLLSQSYELRAELLGRQPVLEFSLENLRTMNTSGQTALPQAPVNGLAKKLTKSSTHSDHDNSSSLNGGKRSLTSSALQGGEVGGSDSGNLKGGMTNCTLPHRSLDIEHTTLYSNNSAANKSSVNSMEQPALQGSSRLSPSTDSSSNLTNVKLEVKKSPLSSILFSALDSDTRITALLRRQADIEIRARRLQKRLQVVQAKQVERHLQHQLGGFLEKTLSKLPNLESLRSRSQLMLTRKAEAALRKAASETTTSEGLSKFLKSDSISEELERFTASGIANLRCSEQAFDSDVTDSSSGGESDIEEEELTRADPEQCHVPLKRRSEWRWAADRAAIVSRWNWLQAHVSDLEYRIRQQTDIYKQIRANKIESVSQPSENHAIPVSHISESLSTKSCGALRPVNGVVNSLQPVLADHVPGDSSDAEEQLHKKQRLNLVSSSSDGTCVAARTRPVLSCKKRRLVRPSSIVPLSKKVHRNSTARSGCDVNPSCALCGSGGVNTMPPEIHYEAPLLERLSQLDSCVHPVLAFPDDVPTSLHFQSMLKSQWQNKPFDKIKPTKKFSLKHRAPMPCSLSDPVRKDRHKLVNSFLTTAKLSHHQTRPDRTHRQHLDDVGAVPMVERVTAPKAERLLNLPPPVHDPNHSKMRLRDHSSERSEVLKHHTDMSSSSYLTATHHPPHSPLVRQLSTSSDTSTPTSSSSQVGASTSQPVRRRRGESSFDINNIVIPMSVAATTRVEKLQYKEILTPSWREVDLQSLKGSPDEENEEVIEDLSDAAFAALHAKCEEMERARWLWTTSVPPQRRGSRSYRSSDGRTTPQLGSANPSTPQPASPDVSSSHSLSEFSHGQSPRSPISPELHSAPLTPVARDSLRHLANEDTRCSTPELGLDEQSVQPWERRTFPLAYSPQAECEEQLDAQDIAARCTRRTSGSKTGRETEVAPTSPPVVPLKSRHLAATVAAQRPTHR</sequence>
<evidence type="ECO:0000256" key="1">
    <source>
        <dbReference type="SAM" id="MobiDB-lite"/>
    </source>
</evidence>
<feature type="compositionally biased region" description="Low complexity" evidence="1">
    <location>
        <begin position="792"/>
        <end position="812"/>
    </location>
</feature>
<feature type="domain" description="PEHE" evidence="2">
    <location>
        <begin position="848"/>
        <end position="1000"/>
    </location>
</feature>
<dbReference type="Proteomes" id="UP001108280">
    <property type="component" value="Chromosome 7"/>
</dbReference>
<reference evidence="3" key="2">
    <citation type="journal article" date="2020" name="Biotechnol. Bioeng.">
        <title>Chromosome-scale scaffolds for the Chinese hamster reference genome assembly to facilitate the study of the CHO epigenome.</title>
        <authorList>
            <person name="Hilliard W."/>
            <person name="MacDonald M."/>
            <person name="Lee K.H."/>
        </authorList>
    </citation>
    <scope>NUCLEOTIDE SEQUENCE [LARGE SCALE GENOMIC DNA]</scope>
    <source>
        <strain evidence="3">17A/GY</strain>
    </source>
</reference>
<protein>
    <submittedName>
        <fullName evidence="4">KAT8 regulatory NSL complex subunit 1 isoform X4</fullName>
    </submittedName>
</protein>
<gene>
    <name evidence="4" type="primary">LOC113830688</name>
</gene>
<feature type="region of interest" description="Disordered" evidence="1">
    <location>
        <begin position="1030"/>
        <end position="1070"/>
    </location>
</feature>
<dbReference type="GO" id="GO:0035035">
    <property type="term" value="F:histone acetyltransferase binding"/>
    <property type="evidence" value="ECO:0007669"/>
    <property type="project" value="TreeGrafter"/>
</dbReference>
<dbReference type="GeneID" id="113830688"/>
<organism evidence="3 4">
    <name type="scientific">Cricetulus griseus</name>
    <name type="common">Chinese hamster</name>
    <name type="synonym">Cricetulus barabensis griseus</name>
    <dbReference type="NCBI Taxonomy" id="10029"/>
    <lineage>
        <taxon>Eukaryota</taxon>
        <taxon>Metazoa</taxon>
        <taxon>Chordata</taxon>
        <taxon>Craniata</taxon>
        <taxon>Vertebrata</taxon>
        <taxon>Euteleostomi</taxon>
        <taxon>Mammalia</taxon>
        <taxon>Eutheria</taxon>
        <taxon>Euarchontoglires</taxon>
        <taxon>Glires</taxon>
        <taxon>Rodentia</taxon>
        <taxon>Myomorpha</taxon>
        <taxon>Muroidea</taxon>
        <taxon>Cricetidae</taxon>
        <taxon>Cricetinae</taxon>
        <taxon>Cricetulus</taxon>
    </lineage>
</organism>
<dbReference type="InterPro" id="IPR026180">
    <property type="entry name" value="NSL1"/>
</dbReference>
<keyword evidence="3" id="KW-1185">Reference proteome</keyword>
<feature type="compositionally biased region" description="Basic and acidic residues" evidence="1">
    <location>
        <begin position="745"/>
        <end position="769"/>
    </location>
</feature>